<dbReference type="HOGENOM" id="CLU_1988570_0_0_0"/>
<organism evidence="1 2">
    <name type="scientific">Methylomirabilis oxygeniifera</name>
    <dbReference type="NCBI Taxonomy" id="671143"/>
    <lineage>
        <taxon>Bacteria</taxon>
        <taxon>Candidatus Methylomirabilota</taxon>
        <taxon>Candidatus Methylomirabilia</taxon>
        <taxon>Candidatus Methylomirabilales</taxon>
        <taxon>Candidatus Methylomirabilaceae</taxon>
        <taxon>Candidatus Methylomirabilis</taxon>
    </lineage>
</organism>
<dbReference type="PATRIC" id="fig|671143.5.peg.524"/>
<proteinExistence type="predicted"/>
<protein>
    <submittedName>
        <fullName evidence="1">Uncharacterized protein</fullName>
    </submittedName>
</protein>
<accession>D5MKM8</accession>
<dbReference type="Proteomes" id="UP000006898">
    <property type="component" value="Chromosome"/>
</dbReference>
<dbReference type="AlphaFoldDB" id="D5MKM8"/>
<name>D5MKM8_METO1</name>
<sequence length="125" mass="13932">MSFTHDAGTSCKALKTVSKKTLEVDDTLLSGVAEMTLIDKAIADRFDYTINHFGAGGITKLVKDESIRHGDEDDGELREEHDLSFIVELAFPDLLKTSTLVYGHLDEQWAEVLGNLARRRLPVKE</sequence>
<dbReference type="EMBL" id="FP565575">
    <property type="protein sequence ID" value="CBE67675.1"/>
    <property type="molecule type" value="Genomic_DNA"/>
</dbReference>
<evidence type="ECO:0000313" key="1">
    <source>
        <dbReference type="EMBL" id="CBE67675.1"/>
    </source>
</evidence>
<evidence type="ECO:0000313" key="2">
    <source>
        <dbReference type="Proteomes" id="UP000006898"/>
    </source>
</evidence>
<reference evidence="1 2" key="1">
    <citation type="journal article" date="2010" name="Nature">
        <title>Nitrite-driven anaerobic methane oxidation by oxygenic bacteria.</title>
        <authorList>
            <person name="Ettwig K.F."/>
            <person name="Butler M.K."/>
            <person name="Le Paslier D."/>
            <person name="Pelletier E."/>
            <person name="Mangenot S."/>
            <person name="Kuypers M.M.M."/>
            <person name="Schreiber F."/>
            <person name="Dutilh B.E."/>
            <person name="Zedelius J."/>
            <person name="de Beer D."/>
            <person name="Gloerich J."/>
            <person name="Wessels H.J.C.T."/>
            <person name="van Allen T."/>
            <person name="Luesken F."/>
            <person name="Wu M."/>
            <person name="van de Pas-Schoonen K.T."/>
            <person name="Op den Camp H.J.M."/>
            <person name="Janssen-Megens E.M."/>
            <person name="Francoijs K-J."/>
            <person name="Stunnenberg H."/>
            <person name="Weissenbach J."/>
            <person name="Jetten M.S.M."/>
            <person name="Strous M."/>
        </authorList>
    </citation>
    <scope>NUCLEOTIDE SEQUENCE [LARGE SCALE GENOMIC DNA]</scope>
</reference>
<dbReference type="KEGG" id="mox:DAMO_0601"/>
<gene>
    <name evidence="1" type="ORF">DAMO_0601</name>
</gene>